<accession>A0ABV1ESQ2</accession>
<keyword evidence="2" id="KW-0812">Transmembrane</keyword>
<dbReference type="EMBL" id="JBBMFN010000001">
    <property type="protein sequence ID" value="MEQ2464114.1"/>
    <property type="molecule type" value="Genomic_DNA"/>
</dbReference>
<evidence type="ECO:0000256" key="1">
    <source>
        <dbReference type="SAM" id="MobiDB-lite"/>
    </source>
</evidence>
<gene>
    <name evidence="3" type="ORF">WMO63_00345</name>
</gene>
<dbReference type="Proteomes" id="UP001465426">
    <property type="component" value="Unassembled WGS sequence"/>
</dbReference>
<feature type="region of interest" description="Disordered" evidence="1">
    <location>
        <begin position="106"/>
        <end position="128"/>
    </location>
</feature>
<comment type="caution">
    <text evidence="3">The sequence shown here is derived from an EMBL/GenBank/DDBJ whole genome shotgun (WGS) entry which is preliminary data.</text>
</comment>
<feature type="compositionally biased region" description="Basic and acidic residues" evidence="1">
    <location>
        <begin position="115"/>
        <end position="127"/>
    </location>
</feature>
<organism evidence="3 4">
    <name type="scientific">Niallia hominis</name>
    <dbReference type="NCBI Taxonomy" id="3133173"/>
    <lineage>
        <taxon>Bacteria</taxon>
        <taxon>Bacillati</taxon>
        <taxon>Bacillota</taxon>
        <taxon>Bacilli</taxon>
        <taxon>Bacillales</taxon>
        <taxon>Bacillaceae</taxon>
        <taxon>Niallia</taxon>
    </lineage>
</organism>
<name>A0ABV1ESQ2_9BACI</name>
<sequence length="187" mass="21974">MVNFLLFLSITLNLIAILSIVILYLRQNRFVDIEKEQKKNIEEMEEIISTFISEIKEDNEQFIEKLYSFQPKVIQQEKREEKEMDDATNVDFKPKELKGNKAMLNVYKNTSPSPSERENNKEDRLEKEDMEELLNLILPPEKEKKEKSIAELASEMQAEGKSIEEIAKTLNKGKTEMELLLKFRQNS</sequence>
<evidence type="ECO:0000313" key="3">
    <source>
        <dbReference type="EMBL" id="MEQ2464114.1"/>
    </source>
</evidence>
<evidence type="ECO:0000256" key="2">
    <source>
        <dbReference type="SAM" id="Phobius"/>
    </source>
</evidence>
<dbReference type="RefSeq" id="WP_031534535.1">
    <property type="nucleotide sequence ID" value="NZ_JBBMFN010000001.1"/>
</dbReference>
<evidence type="ECO:0000313" key="4">
    <source>
        <dbReference type="Proteomes" id="UP001465426"/>
    </source>
</evidence>
<feature type="transmembrane region" description="Helical" evidence="2">
    <location>
        <begin position="6"/>
        <end position="25"/>
    </location>
</feature>
<reference evidence="3 4" key="1">
    <citation type="submission" date="2024-03" db="EMBL/GenBank/DDBJ databases">
        <title>Human intestinal bacterial collection.</title>
        <authorList>
            <person name="Pauvert C."/>
            <person name="Hitch T.C.A."/>
            <person name="Clavel T."/>
        </authorList>
    </citation>
    <scope>NUCLEOTIDE SEQUENCE [LARGE SCALE GENOMIC DNA]</scope>
    <source>
        <strain evidence="3 4">CLA-SR-H024</strain>
    </source>
</reference>
<proteinExistence type="predicted"/>
<keyword evidence="2" id="KW-0472">Membrane</keyword>
<keyword evidence="2" id="KW-1133">Transmembrane helix</keyword>
<keyword evidence="4" id="KW-1185">Reference proteome</keyword>
<protein>
    <submittedName>
        <fullName evidence="3">Uncharacterized protein</fullName>
    </submittedName>
</protein>